<evidence type="ECO:0000256" key="8">
    <source>
        <dbReference type="SAM" id="MobiDB-lite"/>
    </source>
</evidence>
<evidence type="ECO:0000256" key="1">
    <source>
        <dbReference type="ARBA" id="ARBA00004123"/>
    </source>
</evidence>
<feature type="region of interest" description="Disordered" evidence="8">
    <location>
        <begin position="343"/>
        <end position="419"/>
    </location>
</feature>
<evidence type="ECO:0000313" key="9">
    <source>
        <dbReference type="EMBL" id="ORY40406.1"/>
    </source>
</evidence>
<comment type="subcellular location">
    <subcellularLocation>
        <location evidence="1">Nucleus</location>
    </subcellularLocation>
</comment>
<reference evidence="9 10" key="1">
    <citation type="submission" date="2016-07" db="EMBL/GenBank/DDBJ databases">
        <title>Pervasive Adenine N6-methylation of Active Genes in Fungi.</title>
        <authorList>
            <consortium name="DOE Joint Genome Institute"/>
            <person name="Mondo S.J."/>
            <person name="Dannebaum R.O."/>
            <person name="Kuo R.C."/>
            <person name="Labutti K."/>
            <person name="Haridas S."/>
            <person name="Kuo A."/>
            <person name="Salamov A."/>
            <person name="Ahrendt S.R."/>
            <person name="Lipzen A."/>
            <person name="Sullivan W."/>
            <person name="Andreopoulos W.B."/>
            <person name="Clum A."/>
            <person name="Lindquist E."/>
            <person name="Daum C."/>
            <person name="Ramamoorthy G.K."/>
            <person name="Gryganskyi A."/>
            <person name="Culley D."/>
            <person name="Magnuson J.K."/>
            <person name="James T.Y."/>
            <person name="O'Malley M.A."/>
            <person name="Stajich J.E."/>
            <person name="Spatafora J.W."/>
            <person name="Visel A."/>
            <person name="Grigoriev I.V."/>
        </authorList>
    </citation>
    <scope>NUCLEOTIDE SEQUENCE [LARGE SCALE GENOMIC DNA]</scope>
    <source>
        <strain evidence="9 10">JEL800</strain>
    </source>
</reference>
<gene>
    <name evidence="9" type="ORF">BCR33DRAFT_719401</name>
</gene>
<comment type="caution">
    <text evidence="9">The sequence shown here is derived from an EMBL/GenBank/DDBJ whole genome shotgun (WGS) entry which is preliminary data.</text>
</comment>
<feature type="region of interest" description="Disordered" evidence="8">
    <location>
        <begin position="266"/>
        <end position="301"/>
    </location>
</feature>
<dbReference type="GO" id="GO:0016592">
    <property type="term" value="C:mediator complex"/>
    <property type="evidence" value="ECO:0007669"/>
    <property type="project" value="InterPro"/>
</dbReference>
<keyword evidence="10" id="KW-1185">Reference proteome</keyword>
<feature type="compositionally biased region" description="Gly residues" evidence="8">
    <location>
        <begin position="271"/>
        <end position="301"/>
    </location>
</feature>
<accession>A0A1Y2C0A5</accession>
<dbReference type="Gene3D" id="3.10.450.580">
    <property type="entry name" value="Mediator complex, subunit Med6"/>
    <property type="match status" value="1"/>
</dbReference>
<dbReference type="EMBL" id="MCGO01000035">
    <property type="protein sequence ID" value="ORY40406.1"/>
    <property type="molecule type" value="Genomic_DNA"/>
</dbReference>
<evidence type="ECO:0000313" key="10">
    <source>
        <dbReference type="Proteomes" id="UP000193642"/>
    </source>
</evidence>
<dbReference type="GO" id="GO:0003712">
    <property type="term" value="F:transcription coregulator activity"/>
    <property type="evidence" value="ECO:0007669"/>
    <property type="project" value="InterPro"/>
</dbReference>
<name>A0A1Y2C0A5_9FUNG</name>
<protein>
    <recommendedName>
        <fullName evidence="3">Mediator of RNA polymerase II transcription subunit 6</fullName>
    </recommendedName>
    <alternativeName>
        <fullName evidence="7">Mediator complex subunit 6</fullName>
    </alternativeName>
</protein>
<dbReference type="GO" id="GO:0006357">
    <property type="term" value="P:regulation of transcription by RNA polymerase II"/>
    <property type="evidence" value="ECO:0007669"/>
    <property type="project" value="InterPro"/>
</dbReference>
<dbReference type="OrthoDB" id="344220at2759"/>
<evidence type="ECO:0000256" key="4">
    <source>
        <dbReference type="ARBA" id="ARBA00023015"/>
    </source>
</evidence>
<keyword evidence="4" id="KW-0805">Transcription regulation</keyword>
<keyword evidence="6" id="KW-0539">Nucleus</keyword>
<dbReference type="PANTHER" id="PTHR13104">
    <property type="entry name" value="MED-6-RELATED"/>
    <property type="match status" value="1"/>
</dbReference>
<evidence type="ECO:0000256" key="5">
    <source>
        <dbReference type="ARBA" id="ARBA00023163"/>
    </source>
</evidence>
<evidence type="ECO:0000256" key="2">
    <source>
        <dbReference type="ARBA" id="ARBA00007526"/>
    </source>
</evidence>
<dbReference type="AlphaFoldDB" id="A0A1Y2C0A5"/>
<evidence type="ECO:0000256" key="6">
    <source>
        <dbReference type="ARBA" id="ARBA00023242"/>
    </source>
</evidence>
<dbReference type="InterPro" id="IPR038566">
    <property type="entry name" value="Mediator_Med6_sf"/>
</dbReference>
<dbReference type="Pfam" id="PF04934">
    <property type="entry name" value="Med6"/>
    <property type="match status" value="1"/>
</dbReference>
<evidence type="ECO:0000256" key="3">
    <source>
        <dbReference type="ARBA" id="ARBA00020634"/>
    </source>
</evidence>
<evidence type="ECO:0000256" key="7">
    <source>
        <dbReference type="ARBA" id="ARBA00031259"/>
    </source>
</evidence>
<dbReference type="Proteomes" id="UP000193642">
    <property type="component" value="Unassembled WGS sequence"/>
</dbReference>
<organism evidence="9 10">
    <name type="scientific">Rhizoclosmatium globosum</name>
    <dbReference type="NCBI Taxonomy" id="329046"/>
    <lineage>
        <taxon>Eukaryota</taxon>
        <taxon>Fungi</taxon>
        <taxon>Fungi incertae sedis</taxon>
        <taxon>Chytridiomycota</taxon>
        <taxon>Chytridiomycota incertae sedis</taxon>
        <taxon>Chytridiomycetes</taxon>
        <taxon>Chytridiales</taxon>
        <taxon>Chytriomycetaceae</taxon>
        <taxon>Rhizoclosmatium</taxon>
    </lineage>
</organism>
<keyword evidence="5" id="KW-0804">Transcription</keyword>
<proteinExistence type="inferred from homology"/>
<dbReference type="InterPro" id="IPR007018">
    <property type="entry name" value="Mediator_Med6"/>
</dbReference>
<sequence>MADLEEDPLSVSFKDTVFLEQCGLSYENALEYFRLSQFFDKTSINQQLIMQTKYNQLGTATMDASSLRGIEYALHSWSNMPSLYIIHKYFRHTREKTELLAVYYIAEGTIYQSPDLFTLLSNRILTSLHHVQHAFSTVSQESRFQPARPYHWGYEEEMNAEDDWVKSSADKHRNKRDAMNVDVNEDDDGIVIEAGGLEEEDEDEGVDVDEIVNLGETRGTSGTGAERKESYMKFRPLSATNYDGARAAYEFSARVDGLIEKMRASGPSWSTGGGFGSAGSGSSGVEAGSGGGGSGEGTSGVVGTGLTLEELKAAAKAKMEARAAAIQAANAVAGFKRPEPVDGGGYRAMPSAASGGTKKKKRMMSSSSMSESVGTPEYSGPSTTGLVPVQSPFVIRGSQSNVSSPFVKKGSGSGSKKKA</sequence>
<dbReference type="STRING" id="329046.A0A1Y2C0A5"/>
<comment type="similarity">
    <text evidence="2">Belongs to the Mediator complex subunit 6 family.</text>
</comment>